<dbReference type="Proteomes" id="UP000618931">
    <property type="component" value="Unassembled WGS sequence"/>
</dbReference>
<sequence length="121" mass="13135">MKVFLLLLLLLLARLFGHPAAAQNHAAAAVDSVTATVAAQTTYLADALRLSAHQRQRVAVLLRRQLRWPARPVPPAAWLRVLTLNQYQAWQHASTFSPGLCRVRLPAPAPPTAALLAGGTY</sequence>
<evidence type="ECO:0000313" key="2">
    <source>
        <dbReference type="EMBL" id="MBF9221710.1"/>
    </source>
</evidence>
<feature type="chain" id="PRO_5045326134" evidence="1">
    <location>
        <begin position="23"/>
        <end position="121"/>
    </location>
</feature>
<reference evidence="2 3" key="1">
    <citation type="submission" date="2020-11" db="EMBL/GenBank/DDBJ databases">
        <authorList>
            <person name="Kim M.K."/>
        </authorList>
    </citation>
    <scope>NUCLEOTIDE SEQUENCE [LARGE SCALE GENOMIC DNA]</scope>
    <source>
        <strain evidence="2 3">BT662</strain>
    </source>
</reference>
<gene>
    <name evidence="2" type="ORF">I2H31_11400</name>
</gene>
<evidence type="ECO:0000313" key="3">
    <source>
        <dbReference type="Proteomes" id="UP000618931"/>
    </source>
</evidence>
<evidence type="ECO:0000256" key="1">
    <source>
        <dbReference type="SAM" id="SignalP"/>
    </source>
</evidence>
<keyword evidence="1" id="KW-0732">Signal</keyword>
<dbReference type="EMBL" id="JADQDM010000004">
    <property type="protein sequence ID" value="MBF9221710.1"/>
    <property type="molecule type" value="Genomic_DNA"/>
</dbReference>
<proteinExistence type="predicted"/>
<dbReference type="RefSeq" id="WP_196293155.1">
    <property type="nucleotide sequence ID" value="NZ_JADQDM010000004.1"/>
</dbReference>
<comment type="caution">
    <text evidence="2">The sequence shown here is derived from an EMBL/GenBank/DDBJ whole genome shotgun (WGS) entry which is preliminary data.</text>
</comment>
<protein>
    <submittedName>
        <fullName evidence="2">Uncharacterized protein</fullName>
    </submittedName>
</protein>
<accession>A0ABS0I430</accession>
<name>A0ABS0I430_9BACT</name>
<feature type="signal peptide" evidence="1">
    <location>
        <begin position="1"/>
        <end position="22"/>
    </location>
</feature>
<organism evidence="2 3">
    <name type="scientific">Hymenobacter ruricola</name>
    <dbReference type="NCBI Taxonomy" id="2791023"/>
    <lineage>
        <taxon>Bacteria</taxon>
        <taxon>Pseudomonadati</taxon>
        <taxon>Bacteroidota</taxon>
        <taxon>Cytophagia</taxon>
        <taxon>Cytophagales</taxon>
        <taxon>Hymenobacteraceae</taxon>
        <taxon>Hymenobacter</taxon>
    </lineage>
</organism>
<keyword evidence="3" id="KW-1185">Reference proteome</keyword>